<protein>
    <recommendedName>
        <fullName evidence="3">EF-hand domain-containing protein</fullName>
    </recommendedName>
</protein>
<feature type="compositionally biased region" description="Basic residues" evidence="2">
    <location>
        <begin position="403"/>
        <end position="413"/>
    </location>
</feature>
<accession>A0AA36I344</accession>
<dbReference type="PROSITE" id="PS50222">
    <property type="entry name" value="EF_HAND_2"/>
    <property type="match status" value="2"/>
</dbReference>
<dbReference type="CDD" id="cd00051">
    <property type="entry name" value="EFh"/>
    <property type="match status" value="1"/>
</dbReference>
<proteinExistence type="predicted"/>
<dbReference type="SUPFAM" id="SSF101898">
    <property type="entry name" value="NHL repeat"/>
    <property type="match status" value="1"/>
</dbReference>
<gene>
    <name evidence="4" type="ORF">EVOR1521_LOCUS8192</name>
</gene>
<feature type="domain" description="EF-hand" evidence="3">
    <location>
        <begin position="110"/>
        <end position="130"/>
    </location>
</feature>
<dbReference type="EMBL" id="CAUJNA010000691">
    <property type="protein sequence ID" value="CAJ1380181.1"/>
    <property type="molecule type" value="Genomic_DNA"/>
</dbReference>
<evidence type="ECO:0000259" key="3">
    <source>
        <dbReference type="PROSITE" id="PS50222"/>
    </source>
</evidence>
<dbReference type="PANTHER" id="PTHR23240:SF6">
    <property type="entry name" value="DNA CROSS-LINK REPAIR 1A PROTEIN"/>
    <property type="match status" value="1"/>
</dbReference>
<dbReference type="InterPro" id="IPR036866">
    <property type="entry name" value="RibonucZ/Hydroxyglut_hydro"/>
</dbReference>
<keyword evidence="1" id="KW-0106">Calcium</keyword>
<dbReference type="Pfam" id="PF07202">
    <property type="entry name" value="Tcp10_C"/>
    <property type="match status" value="1"/>
</dbReference>
<feature type="domain" description="EF-hand" evidence="3">
    <location>
        <begin position="133"/>
        <end position="168"/>
    </location>
</feature>
<dbReference type="GO" id="GO:0005509">
    <property type="term" value="F:calcium ion binding"/>
    <property type="evidence" value="ECO:0007669"/>
    <property type="project" value="InterPro"/>
</dbReference>
<dbReference type="GO" id="GO:0003684">
    <property type="term" value="F:damaged DNA binding"/>
    <property type="evidence" value="ECO:0007669"/>
    <property type="project" value="TreeGrafter"/>
</dbReference>
<evidence type="ECO:0000256" key="2">
    <source>
        <dbReference type="SAM" id="MobiDB-lite"/>
    </source>
</evidence>
<dbReference type="InterPro" id="IPR009852">
    <property type="entry name" value="CENPJ_C_dom"/>
</dbReference>
<keyword evidence="5" id="KW-1185">Reference proteome</keyword>
<dbReference type="PRINTS" id="PR01697">
    <property type="entry name" value="PARVALBUMIN"/>
</dbReference>
<dbReference type="SUPFAM" id="SSF47473">
    <property type="entry name" value="EF-hand"/>
    <property type="match status" value="1"/>
</dbReference>
<dbReference type="Proteomes" id="UP001178507">
    <property type="component" value="Unassembled WGS sequence"/>
</dbReference>
<dbReference type="AlphaFoldDB" id="A0AA36I344"/>
<dbReference type="PROSITE" id="PS00018">
    <property type="entry name" value="EF_HAND_1"/>
    <property type="match status" value="1"/>
</dbReference>
<dbReference type="SUPFAM" id="SSF56281">
    <property type="entry name" value="Metallo-hydrolase/oxidoreductase"/>
    <property type="match status" value="2"/>
</dbReference>
<evidence type="ECO:0000313" key="5">
    <source>
        <dbReference type="Proteomes" id="UP001178507"/>
    </source>
</evidence>
<dbReference type="InterPro" id="IPR047002">
    <property type="entry name" value="Tcp10_C_sf"/>
</dbReference>
<evidence type="ECO:0000256" key="1">
    <source>
        <dbReference type="ARBA" id="ARBA00022837"/>
    </source>
</evidence>
<dbReference type="InterPro" id="IPR018247">
    <property type="entry name" value="EF_Hand_1_Ca_BS"/>
</dbReference>
<reference evidence="4" key="1">
    <citation type="submission" date="2023-08" db="EMBL/GenBank/DDBJ databases">
        <authorList>
            <person name="Chen Y."/>
            <person name="Shah S."/>
            <person name="Dougan E. K."/>
            <person name="Thang M."/>
            <person name="Chan C."/>
        </authorList>
    </citation>
    <scope>NUCLEOTIDE SEQUENCE</scope>
</reference>
<name>A0AA36I344_9DINO</name>
<dbReference type="Gene3D" id="1.10.238.10">
    <property type="entry name" value="EF-hand"/>
    <property type="match status" value="1"/>
</dbReference>
<dbReference type="Pfam" id="PF13499">
    <property type="entry name" value="EF-hand_7"/>
    <property type="match status" value="1"/>
</dbReference>
<evidence type="ECO:0000313" key="4">
    <source>
        <dbReference type="EMBL" id="CAJ1380181.1"/>
    </source>
</evidence>
<dbReference type="GO" id="GO:0035312">
    <property type="term" value="F:5'-3' DNA exonuclease activity"/>
    <property type="evidence" value="ECO:0007669"/>
    <property type="project" value="TreeGrafter"/>
</dbReference>
<dbReference type="PANTHER" id="PTHR23240">
    <property type="entry name" value="DNA CROSS-LINK REPAIR PROTEIN PSO2/SNM1-RELATED"/>
    <property type="match status" value="1"/>
</dbReference>
<organism evidence="4 5">
    <name type="scientific">Effrenium voratum</name>
    <dbReference type="NCBI Taxonomy" id="2562239"/>
    <lineage>
        <taxon>Eukaryota</taxon>
        <taxon>Sar</taxon>
        <taxon>Alveolata</taxon>
        <taxon>Dinophyceae</taxon>
        <taxon>Suessiales</taxon>
        <taxon>Symbiodiniaceae</taxon>
        <taxon>Effrenium</taxon>
    </lineage>
</organism>
<dbReference type="GO" id="GO:0036297">
    <property type="term" value="P:interstrand cross-link repair"/>
    <property type="evidence" value="ECO:0007669"/>
    <property type="project" value="TreeGrafter"/>
</dbReference>
<dbReference type="InterPro" id="IPR011992">
    <property type="entry name" value="EF-hand-dom_pair"/>
</dbReference>
<comment type="caution">
    <text evidence="4">The sequence shown here is derived from an EMBL/GenBank/DDBJ whole genome shotgun (WGS) entry which is preliminary data.</text>
</comment>
<dbReference type="GO" id="GO:0006303">
    <property type="term" value="P:double-strand break repair via nonhomologous end joining"/>
    <property type="evidence" value="ECO:0007669"/>
    <property type="project" value="TreeGrafter"/>
</dbReference>
<sequence length="787" mass="85502">MAARTEEAKLVQIKGTEFLVDGFLFQRKEVKHYVLTHFHSDHTVGLTRKFDAGTIYCTDVTAALITNVMGVDAARVVAMTLQETLQAAEQAVRRAFAAADQEKTGALFADGSGFIEREELKALLGTLNPDLAQKEREVDRLIKISDSDKDGKISIEEFCHFVFSSGCKPIHTWHLEDGRVQQKFLDGRVRMTFLDGCTVDQYKDGTRIQVDADGSCTVEQDGRVFSRLADGTCITHDPASSSRVIQVNPNGDRTVTDVSGRVTTYFKEGATVEEFDTTQAKETGVATVQRCASGALLVLYTDSSRIQFNLDGSQLEMGVGWTLVRLADGSGRKTSKATGTTQSLSAEAVLAEIESGRSKLLRSPSALPSVKFSALACGGVETLQATPEESTARPEPASAKPLPKAKAKGRRTNVRAAKDELLKSERLKGVQRETYASGLVVERYADGTILEKSPSGQSKQQNLDGTVIIVDEEAKTETTIKPTGTSITKHADGLLVQRSADGTSICTKADGTVMQTNPDGSQIISLPSGERTKHLRDGTTLHTWPSGEKRQTFPDGCVIVTHEDGSTKQTDADGTEIVTQVDGSYTIQKPGGLHISAYASGEKLQRNPDGTLIRSLPDGRQVQKNPNGVVIETLADGTFRQCEPNGSGFELSADNRRQRDFLPGALSATMDGVSGTVDGVSLTLLDAGHCPGSSMAAFEDPDAEEKAVILHTGDCRACSATRENLSRWLGERRVTELFLDTTYCTPRWRFPPQSVACDWLREITRQELQREPRTLFVAAWLRADLSL</sequence>
<dbReference type="SMART" id="SM00054">
    <property type="entry name" value="EFh"/>
    <property type="match status" value="2"/>
</dbReference>
<dbReference type="Gene3D" id="2.60.450.20">
    <property type="match status" value="2"/>
</dbReference>
<feature type="region of interest" description="Disordered" evidence="2">
    <location>
        <begin position="384"/>
        <end position="417"/>
    </location>
</feature>
<dbReference type="InterPro" id="IPR002048">
    <property type="entry name" value="EF_hand_dom"/>
</dbReference>
<dbReference type="Gene3D" id="3.60.15.10">
    <property type="entry name" value="Ribonuclease Z/Hydroxyacylglutathione hydrolase-like"/>
    <property type="match status" value="2"/>
</dbReference>